<dbReference type="EnsemblMetazoa" id="ENSAATROPT009927">
    <property type="protein sequence ID" value="ENSAATROPP008976"/>
    <property type="gene ID" value="ENSAATROPG008088"/>
</dbReference>
<evidence type="ECO:0000313" key="1">
    <source>
        <dbReference type="EnsemblMetazoa" id="ENSAATROPP008976"/>
    </source>
</evidence>
<dbReference type="AlphaFoldDB" id="A0AAG5DCK0"/>
<name>A0AAG5DCK0_ANOAO</name>
<evidence type="ECO:0000313" key="2">
    <source>
        <dbReference type="Proteomes" id="UP000075880"/>
    </source>
</evidence>
<sequence length="103" mass="11642">MYPLTMRELPRALAGRLRTSDRYCFRISLGRRRQYCGMRDIGRTFDQSISSVARTAHASARSANTENFILLLSPDALNCQKTETQWAAGVELVVYIAGDRPKC</sequence>
<proteinExistence type="predicted"/>
<reference evidence="1" key="1">
    <citation type="submission" date="2024-04" db="UniProtKB">
        <authorList>
            <consortium name="EnsemblMetazoa"/>
        </authorList>
    </citation>
    <scope>IDENTIFICATION</scope>
    <source>
        <strain evidence="1">EBRO</strain>
    </source>
</reference>
<dbReference type="Proteomes" id="UP000075880">
    <property type="component" value="Unassembled WGS sequence"/>
</dbReference>
<keyword evidence="2" id="KW-1185">Reference proteome</keyword>
<accession>A0AAG5DCK0</accession>
<organism evidence="1 2">
    <name type="scientific">Anopheles atroparvus</name>
    <name type="common">European mosquito</name>
    <dbReference type="NCBI Taxonomy" id="41427"/>
    <lineage>
        <taxon>Eukaryota</taxon>
        <taxon>Metazoa</taxon>
        <taxon>Ecdysozoa</taxon>
        <taxon>Arthropoda</taxon>
        <taxon>Hexapoda</taxon>
        <taxon>Insecta</taxon>
        <taxon>Pterygota</taxon>
        <taxon>Neoptera</taxon>
        <taxon>Endopterygota</taxon>
        <taxon>Diptera</taxon>
        <taxon>Nematocera</taxon>
        <taxon>Culicoidea</taxon>
        <taxon>Culicidae</taxon>
        <taxon>Anophelinae</taxon>
        <taxon>Anopheles</taxon>
    </lineage>
</organism>
<protein>
    <submittedName>
        <fullName evidence="1">Uncharacterized protein</fullName>
    </submittedName>
</protein>